<comment type="caution">
    <text evidence="2">The sequence shown here is derived from an EMBL/GenBank/DDBJ whole genome shotgun (WGS) entry which is preliminary data.</text>
</comment>
<protein>
    <submittedName>
        <fullName evidence="2">Uncharacterized protein</fullName>
    </submittedName>
</protein>
<evidence type="ECO:0000256" key="1">
    <source>
        <dbReference type="SAM" id="MobiDB-lite"/>
    </source>
</evidence>
<feature type="compositionally biased region" description="Basic and acidic residues" evidence="1">
    <location>
        <begin position="1"/>
        <end position="16"/>
    </location>
</feature>
<dbReference type="Proteomes" id="UP001227192">
    <property type="component" value="Unassembled WGS sequence"/>
</dbReference>
<evidence type="ECO:0000313" key="3">
    <source>
        <dbReference type="Proteomes" id="UP001227192"/>
    </source>
</evidence>
<accession>A0AAI9X2M0</accession>
<dbReference type="AlphaFoldDB" id="A0AAI9X2M0"/>
<evidence type="ECO:0000313" key="2">
    <source>
        <dbReference type="EMBL" id="KAJ9481437.1"/>
    </source>
</evidence>
<dbReference type="EMBL" id="LACB01000782">
    <property type="protein sequence ID" value="KAJ9481437.1"/>
    <property type="molecule type" value="Genomic_DNA"/>
</dbReference>
<feature type="region of interest" description="Disordered" evidence="1">
    <location>
        <begin position="1"/>
        <end position="26"/>
    </location>
</feature>
<reference evidence="2" key="1">
    <citation type="submission" date="2015-06" db="EMBL/GenBank/DDBJ databases">
        <authorList>
            <person name="Nguyen H."/>
        </authorList>
    </citation>
    <scope>NUCLEOTIDE SEQUENCE</scope>
    <source>
        <strain evidence="2">DAOM 180753</strain>
    </source>
</reference>
<organism evidence="2 3">
    <name type="scientific">Penicillium thymicola</name>
    <dbReference type="NCBI Taxonomy" id="293382"/>
    <lineage>
        <taxon>Eukaryota</taxon>
        <taxon>Fungi</taxon>
        <taxon>Dikarya</taxon>
        <taxon>Ascomycota</taxon>
        <taxon>Pezizomycotina</taxon>
        <taxon>Eurotiomycetes</taxon>
        <taxon>Eurotiomycetidae</taxon>
        <taxon>Eurotiales</taxon>
        <taxon>Aspergillaceae</taxon>
        <taxon>Penicillium</taxon>
    </lineage>
</organism>
<keyword evidence="3" id="KW-1185">Reference proteome</keyword>
<gene>
    <name evidence="2" type="ORF">VN97_g12044</name>
</gene>
<proteinExistence type="predicted"/>
<sequence length="130" mass="14620">MCSRSTRTELDDDARKKGPIQAMGNGCPIKRTSGVWGWAIDRSSERLLGERCYRTSLAGAGGSPCRLVAGWERGVWEHERDGHLGRSPLRKHKTHDVTSKRQRRRCTRDQIKMMALGCGEEGGKWIVVEV</sequence>
<feature type="region of interest" description="Disordered" evidence="1">
    <location>
        <begin position="82"/>
        <end position="103"/>
    </location>
</feature>
<name>A0AAI9X2M0_PENTH</name>
<reference evidence="2" key="2">
    <citation type="journal article" date="2016" name="Fungal Biol.">
        <title>Ochratoxin A production by Penicillium thymicola.</title>
        <authorList>
            <person name="Nguyen H.D.T."/>
            <person name="McMullin D.R."/>
            <person name="Ponomareva E."/>
            <person name="Riley R."/>
            <person name="Pomraning K.R."/>
            <person name="Baker S.E."/>
            <person name="Seifert K.A."/>
        </authorList>
    </citation>
    <scope>NUCLEOTIDE SEQUENCE</scope>
    <source>
        <strain evidence="2">DAOM 180753</strain>
    </source>
</reference>
<feature type="compositionally biased region" description="Basic residues" evidence="1">
    <location>
        <begin position="88"/>
        <end position="103"/>
    </location>
</feature>